<comment type="caution">
    <text evidence="2">The sequence shown here is derived from an EMBL/GenBank/DDBJ whole genome shotgun (WGS) entry which is preliminary data.</text>
</comment>
<sequence length="497" mass="53107">MVGTGQTDGVPAFSGSAGTVIELGVARDTPDDEPSQPLTWRRLRPVALTLAVALLLTAGGSGPPPAPDLVQIAVVQRTVTVATSYNLFQRIQLTDDRLVTSTLEADGATWLLSAYEWEGGRPDWTYRFPITRETQPDVQYRAGLLLLTGARTDGTPGMRTVALDATTGRERWSLPHRVLALHGDRYGLGVDEVFPADAALSAQPQNPESVYTSSWGQNFSRPPLGELATGVELDTGKVLWRSELLRAVRPDLNSLPGGPSAPGAAREPVLAVVTGDGAVELWDQTTGAVRHRFPAVSFPSDYGVQLGGRLLLVQHKVAEMTAYSTEDYQPRWTIPTDEQQGFPWFCGPSELICADAPTGTAIVDAATGSRTWRVMSGHGLAAVGGHLIELAPGAGASYRPLRTIDRRTGEPLIPLLRWRAVSPTWGAPSLLLATSDLFVGPTWLGLLSPGAAAPVRLGLVPVGIDDCQLNAAVIACVTAPNEVRIWRYRGGTPADDR</sequence>
<evidence type="ECO:0000313" key="2">
    <source>
        <dbReference type="EMBL" id="RKR90670.1"/>
    </source>
</evidence>
<dbReference type="Proteomes" id="UP000277671">
    <property type="component" value="Unassembled WGS sequence"/>
</dbReference>
<dbReference type="InterPro" id="IPR011047">
    <property type="entry name" value="Quinoprotein_ADH-like_sf"/>
</dbReference>
<gene>
    <name evidence="2" type="ORF">BDK92_5049</name>
</gene>
<feature type="domain" description="Pyrrolo-quinoline quinone repeat" evidence="1">
    <location>
        <begin position="229"/>
        <end position="349"/>
    </location>
</feature>
<accession>A0A495JNN0</accession>
<organism evidence="2 3">
    <name type="scientific">Micromonospora pisi</name>
    <dbReference type="NCBI Taxonomy" id="589240"/>
    <lineage>
        <taxon>Bacteria</taxon>
        <taxon>Bacillati</taxon>
        <taxon>Actinomycetota</taxon>
        <taxon>Actinomycetes</taxon>
        <taxon>Micromonosporales</taxon>
        <taxon>Micromonosporaceae</taxon>
        <taxon>Micromonospora</taxon>
    </lineage>
</organism>
<dbReference type="InterPro" id="IPR002372">
    <property type="entry name" value="PQQ_rpt_dom"/>
</dbReference>
<proteinExistence type="predicted"/>
<dbReference type="OrthoDB" id="3326598at2"/>
<dbReference type="EMBL" id="RBKT01000001">
    <property type="protein sequence ID" value="RKR90670.1"/>
    <property type="molecule type" value="Genomic_DNA"/>
</dbReference>
<dbReference type="Pfam" id="PF13360">
    <property type="entry name" value="PQQ_2"/>
    <property type="match status" value="1"/>
</dbReference>
<dbReference type="Gene3D" id="2.130.10.10">
    <property type="entry name" value="YVTN repeat-like/Quinoprotein amine dehydrogenase"/>
    <property type="match status" value="1"/>
</dbReference>
<dbReference type="RefSeq" id="WP_121158908.1">
    <property type="nucleotide sequence ID" value="NZ_RBKT01000001.1"/>
</dbReference>
<evidence type="ECO:0000313" key="3">
    <source>
        <dbReference type="Proteomes" id="UP000277671"/>
    </source>
</evidence>
<reference evidence="2 3" key="1">
    <citation type="submission" date="2018-10" db="EMBL/GenBank/DDBJ databases">
        <title>Sequencing the genomes of 1000 actinobacteria strains.</title>
        <authorList>
            <person name="Klenk H.-P."/>
        </authorList>
    </citation>
    <scope>NUCLEOTIDE SEQUENCE [LARGE SCALE GENOMIC DNA]</scope>
    <source>
        <strain evidence="2 3">DSM 45175</strain>
    </source>
</reference>
<dbReference type="InterPro" id="IPR015943">
    <property type="entry name" value="WD40/YVTN_repeat-like_dom_sf"/>
</dbReference>
<evidence type="ECO:0000259" key="1">
    <source>
        <dbReference type="Pfam" id="PF13360"/>
    </source>
</evidence>
<name>A0A495JNN0_9ACTN</name>
<dbReference type="SUPFAM" id="SSF50998">
    <property type="entry name" value="Quinoprotein alcohol dehydrogenase-like"/>
    <property type="match status" value="1"/>
</dbReference>
<protein>
    <submittedName>
        <fullName evidence="2">Putative pyrroloquinoline-quinone binding quinoprotein</fullName>
    </submittedName>
</protein>
<dbReference type="AlphaFoldDB" id="A0A495JNN0"/>
<keyword evidence="3" id="KW-1185">Reference proteome</keyword>